<dbReference type="GO" id="GO:0005524">
    <property type="term" value="F:ATP binding"/>
    <property type="evidence" value="ECO:0007669"/>
    <property type="project" value="UniProtKB-KW"/>
</dbReference>
<dbReference type="Proteomes" id="UP001604277">
    <property type="component" value="Unassembled WGS sequence"/>
</dbReference>
<evidence type="ECO:0000256" key="1">
    <source>
        <dbReference type="ARBA" id="ARBA00022741"/>
    </source>
</evidence>
<reference evidence="6" key="1">
    <citation type="submission" date="2024-07" db="EMBL/GenBank/DDBJ databases">
        <title>Two chromosome-level genome assemblies of Korean endemic species Abeliophyllum distichum and Forsythia ovata (Oleaceae).</title>
        <authorList>
            <person name="Jang H."/>
        </authorList>
    </citation>
    <scope>NUCLEOTIDE SEQUENCE [LARGE SCALE GENOMIC DNA]</scope>
</reference>
<name>A0ABD1TTK6_9LAMI</name>
<dbReference type="Gene3D" id="3.40.50.300">
    <property type="entry name" value="P-loop containing nucleotide triphosphate hydrolases"/>
    <property type="match status" value="2"/>
</dbReference>
<sequence length="172" mass="19737">MDSGDWVLLELWACSGRKGDRNGAVLPQQLHIRINVYWTLVQEKVESTQSMIRIVGLSATLPNYLEVAQFLRVNPEAGLFFFDSSYRPVPLEQKYIGVSEQNYSARNELLNEICYNKVVESLRRGHQVMVFVHSRKDTVKTADKLVEISTKNEDFDLFTSESHPQFGLVKAR</sequence>
<keyword evidence="5" id="KW-0687">Ribonucleoprotein</keyword>
<dbReference type="PANTHER" id="PTHR47961">
    <property type="entry name" value="DNA POLYMERASE THETA, PUTATIVE (AFU_ORTHOLOGUE AFUA_1G05260)-RELATED"/>
    <property type="match status" value="1"/>
</dbReference>
<keyword evidence="2" id="KW-0378">Hydrolase</keyword>
<dbReference type="InterPro" id="IPR050474">
    <property type="entry name" value="Hel308_SKI2-like"/>
</dbReference>
<dbReference type="GO" id="GO:0004386">
    <property type="term" value="F:helicase activity"/>
    <property type="evidence" value="ECO:0007669"/>
    <property type="project" value="UniProtKB-KW"/>
</dbReference>
<accession>A0ABD1TTK6</accession>
<dbReference type="EMBL" id="JBFOLJ010000008">
    <property type="protein sequence ID" value="KAL2516061.1"/>
    <property type="molecule type" value="Genomic_DNA"/>
</dbReference>
<organism evidence="5 6">
    <name type="scientific">Forsythia ovata</name>
    <dbReference type="NCBI Taxonomy" id="205694"/>
    <lineage>
        <taxon>Eukaryota</taxon>
        <taxon>Viridiplantae</taxon>
        <taxon>Streptophyta</taxon>
        <taxon>Embryophyta</taxon>
        <taxon>Tracheophyta</taxon>
        <taxon>Spermatophyta</taxon>
        <taxon>Magnoliopsida</taxon>
        <taxon>eudicotyledons</taxon>
        <taxon>Gunneridae</taxon>
        <taxon>Pentapetalae</taxon>
        <taxon>asterids</taxon>
        <taxon>lamiids</taxon>
        <taxon>Lamiales</taxon>
        <taxon>Oleaceae</taxon>
        <taxon>Forsythieae</taxon>
        <taxon>Forsythia</taxon>
    </lineage>
</organism>
<protein>
    <submittedName>
        <fullName evidence="5">U5 small nuclear ribonucleoprotein helicase</fullName>
    </submittedName>
</protein>
<evidence type="ECO:0000313" key="6">
    <source>
        <dbReference type="Proteomes" id="UP001604277"/>
    </source>
</evidence>
<gene>
    <name evidence="5" type="ORF">Fot_30032</name>
</gene>
<keyword evidence="4" id="KW-0067">ATP-binding</keyword>
<dbReference type="AlphaFoldDB" id="A0ABD1TTK6"/>
<proteinExistence type="predicted"/>
<keyword evidence="3 5" id="KW-0347">Helicase</keyword>
<dbReference type="SUPFAM" id="SSF52540">
    <property type="entry name" value="P-loop containing nucleoside triphosphate hydrolases"/>
    <property type="match status" value="1"/>
</dbReference>
<keyword evidence="1" id="KW-0547">Nucleotide-binding</keyword>
<comment type="caution">
    <text evidence="5">The sequence shown here is derived from an EMBL/GenBank/DDBJ whole genome shotgun (WGS) entry which is preliminary data.</text>
</comment>
<dbReference type="GO" id="GO:0016787">
    <property type="term" value="F:hydrolase activity"/>
    <property type="evidence" value="ECO:0007669"/>
    <property type="project" value="UniProtKB-KW"/>
</dbReference>
<dbReference type="InterPro" id="IPR027417">
    <property type="entry name" value="P-loop_NTPase"/>
</dbReference>
<keyword evidence="6" id="KW-1185">Reference proteome</keyword>
<evidence type="ECO:0000256" key="4">
    <source>
        <dbReference type="ARBA" id="ARBA00022840"/>
    </source>
</evidence>
<dbReference type="PANTHER" id="PTHR47961:SF13">
    <property type="entry name" value="ACTIVATING SIGNAL COINTEGRATOR 1 COMPLEX SUBUNIT 3"/>
    <property type="match status" value="1"/>
</dbReference>
<evidence type="ECO:0000256" key="3">
    <source>
        <dbReference type="ARBA" id="ARBA00022806"/>
    </source>
</evidence>
<evidence type="ECO:0000256" key="2">
    <source>
        <dbReference type="ARBA" id="ARBA00022801"/>
    </source>
</evidence>
<evidence type="ECO:0000313" key="5">
    <source>
        <dbReference type="EMBL" id="KAL2516061.1"/>
    </source>
</evidence>
<dbReference type="GO" id="GO:1990904">
    <property type="term" value="C:ribonucleoprotein complex"/>
    <property type="evidence" value="ECO:0007669"/>
    <property type="project" value="UniProtKB-KW"/>
</dbReference>